<dbReference type="Pfam" id="PF00326">
    <property type="entry name" value="Peptidase_S9"/>
    <property type="match status" value="1"/>
</dbReference>
<feature type="region of interest" description="Disordered" evidence="1">
    <location>
        <begin position="133"/>
        <end position="154"/>
    </location>
</feature>
<proteinExistence type="predicted"/>
<feature type="signal peptide" evidence="2">
    <location>
        <begin position="1"/>
        <end position="19"/>
    </location>
</feature>
<dbReference type="PANTHER" id="PTHR11731:SF193">
    <property type="entry name" value="DIPEPTIDYL PEPTIDASE 9"/>
    <property type="match status" value="1"/>
</dbReference>
<sequence>MKRNLLTLLFVLIGIGVFAQETPVTKANFELAAKFSPNRLRKMVFSTSVNPHWLKNGEKFWYTYRTPEGQFYYLVDPVKNTKSKLFDVVKMAADMSRLTGDPFDAQHLYIDKIKFINNEKVLQFQVKSKLVEEEDKDEEGDKQEEKNDKEKKDKAKKKMVAKVWHFEYTLASKKLNLLDDFEKPLEQKDWASVAPNQEYVIFAKQHNLWWMDAENYKKAQKNEKDSTIVEHQLTTDGVEHYCYGTNSYSKTNREKEEDKDKRKEAYVTFSSDSKKFALTREDEREVKDLWVINSVAKGRPTLQSYKYHMAGEKEAPQYELQIFDWESKKAVKVKANAFKDQTISILTAPRQKRNEADDVKFSKWMNKGSDLLYFKRTSRDMKRVDICTANTTTGEVNILIEERLNTYIEGRSPFALVNNGKELIHWSERDGWAHFYLYDEKGKLKNQITSGPWHCDGIQGIDEQNRVLYFTANAREKGEDPYYSHLYRVNFDGTGLQILNKGDFNHDSDLNDQTHYFVNNASRVNTAPVSALYNSKGNKLMDLETTDLTRLFETGYQFPETFKVKAGDGITDIYGVMYKPFDFDPNKKYPILTYVYPGPQTEAVYKSFSVRMDRADRMAQLGFIVVTMGNRGGHPARSKWYHNYGYGNLRDYGLEDKKVGIEQLADRYSFIDINKVGIYGHSGGGFMSTAAMLVYPDFFKVAVSAAGNHDNNIYNRWWSETHHGVKEVVSEKGDTTFQYKIDTNPSLAKNLKGKLMIVTGDIDDNVHPGNSIRMANALIKANKRFDFFLYPGQRHGFGNMSEYSFWLRGEYFCKYLIGDFRSSADYVEMQKDQPQKR</sequence>
<keyword evidence="2" id="KW-0732">Signal</keyword>
<feature type="compositionally biased region" description="Basic and acidic residues" evidence="1">
    <location>
        <begin position="143"/>
        <end position="153"/>
    </location>
</feature>
<dbReference type="PRINTS" id="PR00862">
    <property type="entry name" value="PROLIGOPTASE"/>
</dbReference>
<evidence type="ECO:0000259" key="3">
    <source>
        <dbReference type="Pfam" id="PF00326"/>
    </source>
</evidence>
<evidence type="ECO:0000259" key="4">
    <source>
        <dbReference type="Pfam" id="PF00930"/>
    </source>
</evidence>
<dbReference type="InterPro" id="IPR050278">
    <property type="entry name" value="Serine_Prot_S9B/DPPIV"/>
</dbReference>
<dbReference type="Pfam" id="PF00930">
    <property type="entry name" value="DPPIV_N"/>
    <property type="match status" value="1"/>
</dbReference>
<dbReference type="InterPro" id="IPR029058">
    <property type="entry name" value="AB_hydrolase_fold"/>
</dbReference>
<keyword evidence="6" id="KW-1185">Reference proteome</keyword>
<feature type="domain" description="Dipeptidylpeptidase IV N-terminal" evidence="4">
    <location>
        <begin position="182"/>
        <end position="527"/>
    </location>
</feature>
<feature type="domain" description="Peptidase S9 prolyl oligopeptidase catalytic" evidence="3">
    <location>
        <begin position="615"/>
        <end position="801"/>
    </location>
</feature>
<dbReference type="InterPro" id="IPR002470">
    <property type="entry name" value="Peptidase_S9A"/>
</dbReference>
<dbReference type="InterPro" id="IPR002469">
    <property type="entry name" value="Peptidase_S9B_N"/>
</dbReference>
<evidence type="ECO:0000313" key="6">
    <source>
        <dbReference type="Proteomes" id="UP000289703"/>
    </source>
</evidence>
<dbReference type="GO" id="GO:0008239">
    <property type="term" value="F:dipeptidyl-peptidase activity"/>
    <property type="evidence" value="ECO:0007669"/>
    <property type="project" value="TreeGrafter"/>
</dbReference>
<dbReference type="SUPFAM" id="SSF82171">
    <property type="entry name" value="DPP6 N-terminal domain-like"/>
    <property type="match status" value="1"/>
</dbReference>
<gene>
    <name evidence="5" type="ORF">EO244_05930</name>
</gene>
<reference evidence="5 6" key="1">
    <citation type="submission" date="2019-01" db="EMBL/GenBank/DDBJ databases">
        <title>Ancylomarina salipaludis sp. nov., isolated from a salt marsh.</title>
        <authorList>
            <person name="Yoon J.-H."/>
        </authorList>
    </citation>
    <scope>NUCLEOTIDE SEQUENCE [LARGE SCALE GENOMIC DNA]</scope>
    <source>
        <strain evidence="5 6">SHSM-M15</strain>
    </source>
</reference>
<evidence type="ECO:0000256" key="2">
    <source>
        <dbReference type="SAM" id="SignalP"/>
    </source>
</evidence>
<dbReference type="GO" id="GO:0004252">
    <property type="term" value="F:serine-type endopeptidase activity"/>
    <property type="evidence" value="ECO:0007669"/>
    <property type="project" value="InterPro"/>
</dbReference>
<dbReference type="GO" id="GO:0006508">
    <property type="term" value="P:proteolysis"/>
    <property type="evidence" value="ECO:0007669"/>
    <property type="project" value="InterPro"/>
</dbReference>
<evidence type="ECO:0000313" key="5">
    <source>
        <dbReference type="EMBL" id="RXQ95845.1"/>
    </source>
</evidence>
<dbReference type="InterPro" id="IPR001375">
    <property type="entry name" value="Peptidase_S9_cat"/>
</dbReference>
<organism evidence="5 6">
    <name type="scientific">Ancylomarina salipaludis</name>
    <dbReference type="NCBI Taxonomy" id="2501299"/>
    <lineage>
        <taxon>Bacteria</taxon>
        <taxon>Pseudomonadati</taxon>
        <taxon>Bacteroidota</taxon>
        <taxon>Bacteroidia</taxon>
        <taxon>Marinilabiliales</taxon>
        <taxon>Marinifilaceae</taxon>
        <taxon>Ancylomarina</taxon>
    </lineage>
</organism>
<dbReference type="EMBL" id="SAXA01000004">
    <property type="protein sequence ID" value="RXQ95845.1"/>
    <property type="molecule type" value="Genomic_DNA"/>
</dbReference>
<dbReference type="Gene3D" id="2.140.10.30">
    <property type="entry name" value="Dipeptidylpeptidase IV, N-terminal domain"/>
    <property type="match status" value="1"/>
</dbReference>
<comment type="caution">
    <text evidence="5">The sequence shown here is derived from an EMBL/GenBank/DDBJ whole genome shotgun (WGS) entry which is preliminary data.</text>
</comment>
<feature type="chain" id="PRO_5020394995" evidence="2">
    <location>
        <begin position="20"/>
        <end position="837"/>
    </location>
</feature>
<dbReference type="OrthoDB" id="9812921at2"/>
<dbReference type="SUPFAM" id="SSF53474">
    <property type="entry name" value="alpha/beta-Hydrolases"/>
    <property type="match status" value="1"/>
</dbReference>
<feature type="compositionally biased region" description="Acidic residues" evidence="1">
    <location>
        <begin position="133"/>
        <end position="142"/>
    </location>
</feature>
<evidence type="ECO:0000256" key="1">
    <source>
        <dbReference type="SAM" id="MobiDB-lite"/>
    </source>
</evidence>
<dbReference type="PANTHER" id="PTHR11731">
    <property type="entry name" value="PROTEASE FAMILY S9B,C DIPEPTIDYL-PEPTIDASE IV-RELATED"/>
    <property type="match status" value="1"/>
</dbReference>
<dbReference type="Gene3D" id="3.40.50.1820">
    <property type="entry name" value="alpha/beta hydrolase"/>
    <property type="match status" value="1"/>
</dbReference>
<dbReference type="RefSeq" id="WP_129253738.1">
    <property type="nucleotide sequence ID" value="NZ_SAXA01000004.1"/>
</dbReference>
<accession>A0A4Q1JMM4</accession>
<protein>
    <submittedName>
        <fullName evidence="5">S9 family peptidase</fullName>
    </submittedName>
</protein>
<dbReference type="Proteomes" id="UP000289703">
    <property type="component" value="Unassembled WGS sequence"/>
</dbReference>
<dbReference type="AlphaFoldDB" id="A0A4Q1JMM4"/>
<name>A0A4Q1JMM4_9BACT</name>